<dbReference type="InterPro" id="IPR045853">
    <property type="entry name" value="Pep_chain_release_fac_I_sf"/>
</dbReference>
<dbReference type="PANTHER" id="PTHR43804:SF7">
    <property type="entry name" value="LD18447P"/>
    <property type="match status" value="1"/>
</dbReference>
<evidence type="ECO:0000256" key="1">
    <source>
        <dbReference type="ARBA" id="ARBA00022481"/>
    </source>
</evidence>
<evidence type="ECO:0000313" key="3">
    <source>
        <dbReference type="EMBL" id="KAK6941141.1"/>
    </source>
</evidence>
<name>A0AAN8W4F0_9MAGN</name>
<protein>
    <submittedName>
        <fullName evidence="3">Peptide chain release factor</fullName>
    </submittedName>
</protein>
<evidence type="ECO:0000313" key="4">
    <source>
        <dbReference type="Proteomes" id="UP001370490"/>
    </source>
</evidence>
<feature type="domain" description="Peptide chain release factor" evidence="2">
    <location>
        <begin position="1"/>
        <end position="115"/>
    </location>
</feature>
<keyword evidence="4" id="KW-1185">Reference proteome</keyword>
<dbReference type="InterPro" id="IPR050057">
    <property type="entry name" value="Prokaryotic/Mito_RF"/>
</dbReference>
<dbReference type="GO" id="GO:0006415">
    <property type="term" value="P:translational termination"/>
    <property type="evidence" value="ECO:0007669"/>
    <property type="project" value="InterPro"/>
</dbReference>
<dbReference type="PANTHER" id="PTHR43804">
    <property type="entry name" value="LD18447P"/>
    <property type="match status" value="1"/>
</dbReference>
<dbReference type="AlphaFoldDB" id="A0AAN8W4F0"/>
<reference evidence="3 4" key="1">
    <citation type="submission" date="2023-12" db="EMBL/GenBank/DDBJ databases">
        <title>A high-quality genome assembly for Dillenia turbinata (Dilleniales).</title>
        <authorList>
            <person name="Chanderbali A."/>
        </authorList>
    </citation>
    <scope>NUCLEOTIDE SEQUENCE [LARGE SCALE GENOMIC DNA]</scope>
    <source>
        <strain evidence="3">LSX21</strain>
        <tissue evidence="3">Leaf</tissue>
    </source>
</reference>
<sequence length="162" mass="18203">MVKCPDDKDMYDMAAEELEQAMVDEKRLQSLLLRSLLPKDVADERDCILEVRAGTRGEEASLFAMDTFKMYERYSQKGWKFEVVDITEPDIKGFKARSSLESIQRLPPKSVFKHEASEAISVVHMGSLNLIVGFTGCRFRVPVTNKSGRVHTSAVSCYSSSG</sequence>
<comment type="caution">
    <text evidence="3">The sequence shown here is derived from an EMBL/GenBank/DDBJ whole genome shotgun (WGS) entry which is preliminary data.</text>
</comment>
<dbReference type="Gene3D" id="3.30.70.1660">
    <property type="match status" value="1"/>
</dbReference>
<proteinExistence type="predicted"/>
<organism evidence="3 4">
    <name type="scientific">Dillenia turbinata</name>
    <dbReference type="NCBI Taxonomy" id="194707"/>
    <lineage>
        <taxon>Eukaryota</taxon>
        <taxon>Viridiplantae</taxon>
        <taxon>Streptophyta</taxon>
        <taxon>Embryophyta</taxon>
        <taxon>Tracheophyta</taxon>
        <taxon>Spermatophyta</taxon>
        <taxon>Magnoliopsida</taxon>
        <taxon>eudicotyledons</taxon>
        <taxon>Gunneridae</taxon>
        <taxon>Pentapetalae</taxon>
        <taxon>Dilleniales</taxon>
        <taxon>Dilleniaceae</taxon>
        <taxon>Dillenia</taxon>
    </lineage>
</organism>
<gene>
    <name evidence="3" type="ORF">RJ641_030672</name>
</gene>
<dbReference type="SMART" id="SM00937">
    <property type="entry name" value="PCRF"/>
    <property type="match status" value="1"/>
</dbReference>
<evidence type="ECO:0000259" key="2">
    <source>
        <dbReference type="SMART" id="SM00937"/>
    </source>
</evidence>
<dbReference type="InterPro" id="IPR005139">
    <property type="entry name" value="PCRF"/>
</dbReference>
<dbReference type="Proteomes" id="UP001370490">
    <property type="component" value="Unassembled WGS sequence"/>
</dbReference>
<dbReference type="EMBL" id="JBAMMX010000005">
    <property type="protein sequence ID" value="KAK6941141.1"/>
    <property type="molecule type" value="Genomic_DNA"/>
</dbReference>
<keyword evidence="1" id="KW-0488">Methylation</keyword>
<dbReference type="Pfam" id="PF03462">
    <property type="entry name" value="PCRF"/>
    <property type="match status" value="1"/>
</dbReference>
<accession>A0AAN8W4F0</accession>
<dbReference type="SUPFAM" id="SSF75620">
    <property type="entry name" value="Release factor"/>
    <property type="match status" value="1"/>
</dbReference>